<evidence type="ECO:0000313" key="3">
    <source>
        <dbReference type="Proteomes" id="UP000722791"/>
    </source>
</evidence>
<proteinExistence type="predicted"/>
<feature type="region of interest" description="Disordered" evidence="1">
    <location>
        <begin position="73"/>
        <end position="108"/>
    </location>
</feature>
<name>A0A8J4FYH7_9CHLO</name>
<comment type="caution">
    <text evidence="2">The sequence shown here is derived from an EMBL/GenBank/DDBJ whole genome shotgun (WGS) entry which is preliminary data.</text>
</comment>
<evidence type="ECO:0000313" key="2">
    <source>
        <dbReference type="EMBL" id="GIL94335.1"/>
    </source>
</evidence>
<dbReference type="Proteomes" id="UP000722791">
    <property type="component" value="Unassembled WGS sequence"/>
</dbReference>
<feature type="compositionally biased region" description="Basic and acidic residues" evidence="1">
    <location>
        <begin position="95"/>
        <end position="108"/>
    </location>
</feature>
<sequence length="133" mass="14185">MVTLEAKEIGHAQQYTGTYAPAKSSGCKARHVSARSTLSRSALIASTRPYRAIAATPHAAIACRCQAAVVGRRASKGTSSSTPTISCSTTTSSSDWREEQGKRCEERRRPETDICMTQNTIYVGKCSPTGLSA</sequence>
<organism evidence="2 3">
    <name type="scientific">Volvox reticuliferus</name>
    <dbReference type="NCBI Taxonomy" id="1737510"/>
    <lineage>
        <taxon>Eukaryota</taxon>
        <taxon>Viridiplantae</taxon>
        <taxon>Chlorophyta</taxon>
        <taxon>core chlorophytes</taxon>
        <taxon>Chlorophyceae</taxon>
        <taxon>CS clade</taxon>
        <taxon>Chlamydomonadales</taxon>
        <taxon>Volvocaceae</taxon>
        <taxon>Volvox</taxon>
    </lineage>
</organism>
<accession>A0A8J4FYH7</accession>
<dbReference type="AlphaFoldDB" id="A0A8J4FYH7"/>
<evidence type="ECO:0000256" key="1">
    <source>
        <dbReference type="SAM" id="MobiDB-lite"/>
    </source>
</evidence>
<reference evidence="2" key="1">
    <citation type="journal article" date="2021" name="Proc. Natl. Acad. Sci. U.S.A.">
        <title>Three genomes in the algal genus Volvox reveal the fate of a haploid sex-determining region after a transition to homothallism.</title>
        <authorList>
            <person name="Yamamoto K."/>
            <person name="Hamaji T."/>
            <person name="Kawai-Toyooka H."/>
            <person name="Matsuzaki R."/>
            <person name="Takahashi F."/>
            <person name="Nishimura Y."/>
            <person name="Kawachi M."/>
            <person name="Noguchi H."/>
            <person name="Minakuchi Y."/>
            <person name="Umen J.G."/>
            <person name="Toyoda A."/>
            <person name="Nozaki H."/>
        </authorList>
    </citation>
    <scope>NUCLEOTIDE SEQUENCE</scope>
    <source>
        <strain evidence="2">NIES-3785</strain>
    </source>
</reference>
<dbReference type="EMBL" id="BNCQ01000001">
    <property type="protein sequence ID" value="GIL94335.1"/>
    <property type="molecule type" value="Genomic_DNA"/>
</dbReference>
<feature type="compositionally biased region" description="Low complexity" evidence="1">
    <location>
        <begin position="78"/>
        <end position="94"/>
    </location>
</feature>
<protein>
    <submittedName>
        <fullName evidence="2">Uncharacterized protein</fullName>
    </submittedName>
</protein>
<gene>
    <name evidence="2" type="ORF">Vretimale_535</name>
</gene>